<comment type="caution">
    <text evidence="1">The sequence shown here is derived from an EMBL/GenBank/DDBJ whole genome shotgun (WGS) entry which is preliminary data.</text>
</comment>
<proteinExistence type="predicted"/>
<sequence>MKLTLTQWIRSTLDSMALGCAGIRMEERPSRGWRESEASAQPSVGIDAGFWLNVTGYTSVWDHLLLY</sequence>
<name>A0ABX3K0N7_9BACL</name>
<keyword evidence="2" id="KW-1185">Reference proteome</keyword>
<evidence type="ECO:0000313" key="1">
    <source>
        <dbReference type="EMBL" id="OOC62981.1"/>
    </source>
</evidence>
<gene>
    <name evidence="1" type="ORF">BBD40_14560</name>
</gene>
<protein>
    <submittedName>
        <fullName evidence="1">Uncharacterized protein</fullName>
    </submittedName>
</protein>
<evidence type="ECO:0000313" key="2">
    <source>
        <dbReference type="Proteomes" id="UP000189059"/>
    </source>
</evidence>
<reference evidence="1 2" key="1">
    <citation type="submission" date="2016-12" db="EMBL/GenBank/DDBJ databases">
        <title>Genome sequencing and description of Paenibacillus sp. nov. from high altitude lake in the Indian Trans- Himalayas.</title>
        <authorList>
            <person name="Kiran S."/>
            <person name="Swarnkar M.K."/>
            <person name="Rana A."/>
            <person name="Tewari R."/>
            <person name="Gulati A."/>
        </authorList>
    </citation>
    <scope>NUCLEOTIDE SEQUENCE [LARGE SCALE GENOMIC DNA]</scope>
    <source>
        <strain evidence="1 2">IHBB 9951</strain>
    </source>
</reference>
<organism evidence="1 2">
    <name type="scientific">Paenibacillus ihbetae</name>
    <dbReference type="NCBI Taxonomy" id="1870820"/>
    <lineage>
        <taxon>Bacteria</taxon>
        <taxon>Bacillati</taxon>
        <taxon>Bacillota</taxon>
        <taxon>Bacilli</taxon>
        <taxon>Bacillales</taxon>
        <taxon>Paenibacillaceae</taxon>
        <taxon>Paenibacillus</taxon>
    </lineage>
</organism>
<accession>A0ABX3K0N7</accession>
<dbReference type="EMBL" id="MRVI01000001">
    <property type="protein sequence ID" value="OOC62981.1"/>
    <property type="molecule type" value="Genomic_DNA"/>
</dbReference>
<dbReference type="Proteomes" id="UP000189059">
    <property type="component" value="Unassembled WGS sequence"/>
</dbReference>